<dbReference type="GO" id="GO:0016192">
    <property type="term" value="P:vesicle-mediated transport"/>
    <property type="evidence" value="ECO:0007669"/>
    <property type="project" value="InterPro"/>
</dbReference>
<dbReference type="InterPro" id="IPR043155">
    <property type="entry name" value="VPS33_dom3b"/>
</dbReference>
<name>A0A7S1Q1K1_ALECA</name>
<dbReference type="PANTHER" id="PTHR11679">
    <property type="entry name" value="VESICLE PROTEIN SORTING-ASSOCIATED"/>
    <property type="match status" value="1"/>
</dbReference>
<proteinExistence type="inferred from homology"/>
<evidence type="ECO:0000256" key="2">
    <source>
        <dbReference type="SAM" id="MobiDB-lite"/>
    </source>
</evidence>
<organism evidence="3">
    <name type="scientific">Alexandrium catenella</name>
    <name type="common">Red tide dinoflagellate</name>
    <name type="synonym">Gonyaulax catenella</name>
    <dbReference type="NCBI Taxonomy" id="2925"/>
    <lineage>
        <taxon>Eukaryota</taxon>
        <taxon>Sar</taxon>
        <taxon>Alveolata</taxon>
        <taxon>Dinophyceae</taxon>
        <taxon>Gonyaulacales</taxon>
        <taxon>Pyrocystaceae</taxon>
        <taxon>Alexandrium</taxon>
    </lineage>
</organism>
<dbReference type="Gene3D" id="1.25.40.850">
    <property type="match status" value="1"/>
</dbReference>
<evidence type="ECO:0000256" key="1">
    <source>
        <dbReference type="ARBA" id="ARBA00009884"/>
    </source>
</evidence>
<protein>
    <recommendedName>
        <fullName evidence="4">Sec1-like protein</fullName>
    </recommendedName>
</protein>
<dbReference type="InterPro" id="IPR036045">
    <property type="entry name" value="Sec1-like_sf"/>
</dbReference>
<dbReference type="PIRSF" id="PIRSF005715">
    <property type="entry name" value="VPS45_Sec1"/>
    <property type="match status" value="1"/>
</dbReference>
<dbReference type="SUPFAM" id="SSF56815">
    <property type="entry name" value="Sec1/munc18-like (SM) proteins"/>
    <property type="match status" value="1"/>
</dbReference>
<dbReference type="Pfam" id="PF00995">
    <property type="entry name" value="Sec1"/>
    <property type="match status" value="1"/>
</dbReference>
<dbReference type="Gene3D" id="3.40.50.2060">
    <property type="match status" value="1"/>
</dbReference>
<evidence type="ECO:0008006" key="4">
    <source>
        <dbReference type="Google" id="ProtNLM"/>
    </source>
</evidence>
<sequence length="647" mass="72325">MTDVAAELVDKVRADARSRLLDLLDEVSGRKVLLLDSSIMRPLDMIVKTNDLKDHGVQQWHKLSEQSVQTDCNQMIFLVRCTRLELMDWIAKQILDDEGQGQDRLYVVVLVPRKTEQCAERLRRANVRSNVRIVECGLHFFPFDRDILSMEAPGVFRDFHVQGDPSSSFYVAKALMYLQSQFGVSPSIHSIGGAGKTVVDVMLRLRKEEAVQEASREVMPVAELSQKGVPPVAPRSGKKESPEAAASQGPRISEVIVIDRRVDLFSVLCSQFTYQALIDMVYGVANNQTDIGSAEWAKDKSPQLRLSPEDPFYREIRDLHIDKIGSLLQEKALAIRQTQDEYNAAVKDKDTSLKTSVLTDFVKRIKAAESVRDDVGTHVNLACDVSTVIQSKEYQMDLRLEDEITAQSSQSCLEVLETYIDDQKPFHEVMRLLCLYSLVNNGVKAKQLDTLKKGVMQSYGYKHLLTLCNMERVGMLNYQIGKSSWSGIKQQFNLLVDDSQVMNDISYAYSGYAPLSVRLVQMTRSLPRGWRSCPDALGLLYGPAQQVPQTPDSTVADGRAVAGPALVLVVFVGGVTHGEVAALRRLAELEEGRRRFLIVTTEFVSTKKLVESLECEQVFSQPPLEATRVAAPQDRRGGFGGFWSGAR</sequence>
<accession>A0A7S1Q1K1</accession>
<dbReference type="EMBL" id="HBGE01021578">
    <property type="protein sequence ID" value="CAD9112220.1"/>
    <property type="molecule type" value="Transcribed_RNA"/>
</dbReference>
<feature type="region of interest" description="Disordered" evidence="2">
    <location>
        <begin position="225"/>
        <end position="247"/>
    </location>
</feature>
<dbReference type="Gene3D" id="3.40.50.1910">
    <property type="match status" value="3"/>
</dbReference>
<dbReference type="InterPro" id="IPR001619">
    <property type="entry name" value="Sec1-like"/>
</dbReference>
<comment type="similarity">
    <text evidence="1">Belongs to the STXBP/unc-18/SEC1 family.</text>
</comment>
<dbReference type="AlphaFoldDB" id="A0A7S1Q1K1"/>
<dbReference type="InterPro" id="IPR043154">
    <property type="entry name" value="Sec-1-like_dom1"/>
</dbReference>
<gene>
    <name evidence="3" type="ORF">ACAT0790_LOCUS13036</name>
</gene>
<dbReference type="InterPro" id="IPR027482">
    <property type="entry name" value="Sec1-like_dom2"/>
</dbReference>
<reference evidence="3" key="1">
    <citation type="submission" date="2021-01" db="EMBL/GenBank/DDBJ databases">
        <authorList>
            <person name="Corre E."/>
            <person name="Pelletier E."/>
            <person name="Niang G."/>
            <person name="Scheremetjew M."/>
            <person name="Finn R."/>
            <person name="Kale V."/>
            <person name="Holt S."/>
            <person name="Cochrane G."/>
            <person name="Meng A."/>
            <person name="Brown T."/>
            <person name="Cohen L."/>
        </authorList>
    </citation>
    <scope>NUCLEOTIDE SEQUENCE</scope>
    <source>
        <strain evidence="3">OF101</strain>
    </source>
</reference>
<evidence type="ECO:0000313" key="3">
    <source>
        <dbReference type="EMBL" id="CAD9112220.1"/>
    </source>
</evidence>